<dbReference type="AlphaFoldDB" id="A0A4D6WQV8"/>
<feature type="binding site" evidence="12">
    <location>
        <position position="246"/>
    </location>
    <ligand>
        <name>L-glutamine</name>
        <dbReference type="ChEBI" id="CHEBI:58359"/>
    </ligand>
</feature>
<geneLocation type="plastid" evidence="14"/>
<evidence type="ECO:0000256" key="5">
    <source>
        <dbReference type="ARBA" id="ARBA00022741"/>
    </source>
</evidence>
<keyword evidence="8 12" id="KW-0665">Pyrimidine biosynthesis</keyword>
<sequence>MINYKLYSATLYLQDNTFYKGWSLFNEFNCSGEIVFNTGMTGYQEVMTDPSYAGQIVIFTYPELGNTGFNEQDNESSIVHVQGIIAKNISLYHSNWRSSISLKDYLIKYKIPHIFGIDTRSLTKHLRKQGVMNGRIFHLSKIYSEKSKLINSINSKKINLVNKTSTLRNYKLSYNSYIKKSFSYLNLIANNYIKYSYNIVVLDLGIKNNILKRLSVRGCNLYVVSPNTTYEQIKMYNPDGIILSNGPGDPSILLNIINNIKKIIYFSRIPIFGICMGHQLLSLALGASTYKLKFGHRGLNHPAGIKNIAEITSQNHGFAVDMQSIYNFNMKPNVTYYNLNDQTVAGLLCKTQPIFSVQYHPEASPGPHDSDYLFDTFINLIYLSKKNFN</sequence>
<evidence type="ECO:0000313" key="14">
    <source>
        <dbReference type="EMBL" id="QCI04938.1"/>
    </source>
</evidence>
<evidence type="ECO:0000256" key="6">
    <source>
        <dbReference type="ARBA" id="ARBA00022840"/>
    </source>
</evidence>
<keyword evidence="7 12" id="KW-0315">Glutamine amidotransferase</keyword>
<protein>
    <recommendedName>
        <fullName evidence="12">Carbamoyl phosphate synthase small chain</fullName>
        <ecNumber evidence="12">6.3.5.5</ecNumber>
    </recommendedName>
    <alternativeName>
        <fullName evidence="12">Carbamoyl phosphate synthetase glutamine chain</fullName>
    </alternativeName>
</protein>
<evidence type="ECO:0000256" key="2">
    <source>
        <dbReference type="ARBA" id="ARBA00005077"/>
    </source>
</evidence>
<feature type="binding site" evidence="12">
    <location>
        <position position="315"/>
    </location>
    <ligand>
        <name>L-glutamine</name>
        <dbReference type="ChEBI" id="CHEBI:58359"/>
    </ligand>
</feature>
<feature type="binding site" evidence="12">
    <location>
        <position position="248"/>
    </location>
    <ligand>
        <name>L-glutamine</name>
        <dbReference type="ChEBI" id="CHEBI:58359"/>
    </ligand>
</feature>
<feature type="binding site" evidence="12">
    <location>
        <position position="279"/>
    </location>
    <ligand>
        <name>L-glutamine</name>
        <dbReference type="ChEBI" id="CHEBI:58359"/>
    </ligand>
</feature>
<evidence type="ECO:0000256" key="3">
    <source>
        <dbReference type="ARBA" id="ARBA00007800"/>
    </source>
</evidence>
<evidence type="ECO:0000256" key="12">
    <source>
        <dbReference type="HAMAP-Rule" id="MF_01209"/>
    </source>
</evidence>
<feature type="domain" description="Carbamoyl-phosphate synthase small subunit N-terminal" evidence="13">
    <location>
        <begin position="7"/>
        <end position="137"/>
    </location>
</feature>
<reference evidence="14" key="2">
    <citation type="submission" date="2019-04" db="EMBL/GenBank/DDBJ databases">
        <authorList>
            <person name="Pasella M."/>
        </authorList>
    </citation>
    <scope>NUCLEOTIDE SEQUENCE</scope>
    <source>
        <strain evidence="14">PD2927</strain>
    </source>
</reference>
<dbReference type="SUPFAM" id="SSF52021">
    <property type="entry name" value="Carbamoyl phosphate synthetase, small subunit N-terminal domain"/>
    <property type="match status" value="1"/>
</dbReference>
<dbReference type="CDD" id="cd01744">
    <property type="entry name" value="GATase1_CPSase"/>
    <property type="match status" value="1"/>
</dbReference>
<dbReference type="SUPFAM" id="SSF52317">
    <property type="entry name" value="Class I glutamine amidotransferase-like"/>
    <property type="match status" value="1"/>
</dbReference>
<evidence type="ECO:0000256" key="7">
    <source>
        <dbReference type="ARBA" id="ARBA00022962"/>
    </source>
</evidence>
<dbReference type="GO" id="GO:0044205">
    <property type="term" value="P:'de novo' UMP biosynthetic process"/>
    <property type="evidence" value="ECO:0007669"/>
    <property type="project" value="UniProtKB-UniRule"/>
</dbReference>
<dbReference type="PRINTS" id="PR00096">
    <property type="entry name" value="GATASE"/>
</dbReference>
<accession>A0A4D6WQV8</accession>
<dbReference type="Pfam" id="PF00988">
    <property type="entry name" value="CPSase_sm_chain"/>
    <property type="match status" value="1"/>
</dbReference>
<dbReference type="NCBIfam" id="NF009475">
    <property type="entry name" value="PRK12838.1"/>
    <property type="match status" value="1"/>
</dbReference>
<keyword evidence="6 12" id="KW-0067">ATP-binding</keyword>
<reference evidence="14" key="1">
    <citation type="journal article" date="2019" name="Mol. Phylogenet. Evol.">
        <title>Morphological evolution and classification of the red algal order Ceramiales inferred using plastid phylogenomics.</title>
        <authorList>
            <person name="Diaz-Tapia P."/>
            <person name="Pasella M.M."/>
            <person name="Verbruggen H."/>
            <person name="Maggs C.A."/>
        </authorList>
    </citation>
    <scope>NUCLEOTIDE SEQUENCE</scope>
    <source>
        <strain evidence="14">PD2927</strain>
    </source>
</reference>
<dbReference type="GO" id="GO:0006207">
    <property type="term" value="P:'de novo' pyrimidine nucleobase biosynthetic process"/>
    <property type="evidence" value="ECO:0007669"/>
    <property type="project" value="InterPro"/>
</dbReference>
<organism evidence="14">
    <name type="scientific">Callithamnion tetricum</name>
    <dbReference type="NCBI Taxonomy" id="193179"/>
    <lineage>
        <taxon>Eukaryota</taxon>
        <taxon>Rhodophyta</taxon>
        <taxon>Florideophyceae</taxon>
        <taxon>Rhodymeniophycidae</taxon>
        <taxon>Ceramiales</taxon>
        <taxon>Callithamniaceae</taxon>
        <taxon>Callithamnion</taxon>
    </lineage>
</organism>
<dbReference type="FunFam" id="3.50.30.20:FF:000001">
    <property type="entry name" value="Carbamoyl-phosphate synthase small chain"/>
    <property type="match status" value="1"/>
</dbReference>
<dbReference type="Gene3D" id="3.40.50.880">
    <property type="match status" value="1"/>
</dbReference>
<comment type="pathway">
    <text evidence="2 12">Amino-acid biosynthesis; L-arginine biosynthesis; carbamoyl phosphate from bicarbonate: step 1/1.</text>
</comment>
<evidence type="ECO:0000256" key="4">
    <source>
        <dbReference type="ARBA" id="ARBA00022598"/>
    </source>
</evidence>
<evidence type="ECO:0000256" key="11">
    <source>
        <dbReference type="ARBA" id="ARBA00049285"/>
    </source>
</evidence>
<comment type="catalytic activity">
    <reaction evidence="10 12">
        <text>hydrogencarbonate + L-glutamine + 2 ATP + H2O = carbamoyl phosphate + L-glutamate + 2 ADP + phosphate + 2 H(+)</text>
        <dbReference type="Rhea" id="RHEA:18633"/>
        <dbReference type="ChEBI" id="CHEBI:15377"/>
        <dbReference type="ChEBI" id="CHEBI:15378"/>
        <dbReference type="ChEBI" id="CHEBI:17544"/>
        <dbReference type="ChEBI" id="CHEBI:29985"/>
        <dbReference type="ChEBI" id="CHEBI:30616"/>
        <dbReference type="ChEBI" id="CHEBI:43474"/>
        <dbReference type="ChEBI" id="CHEBI:58228"/>
        <dbReference type="ChEBI" id="CHEBI:58359"/>
        <dbReference type="ChEBI" id="CHEBI:456216"/>
        <dbReference type="EC" id="6.3.5.5"/>
    </reaction>
</comment>
<keyword evidence="4 12" id="KW-0436">Ligase</keyword>
<name>A0A4D6WQV8_9FLOR</name>
<evidence type="ECO:0000256" key="1">
    <source>
        <dbReference type="ARBA" id="ARBA00004812"/>
    </source>
</evidence>
<dbReference type="InterPro" id="IPR050472">
    <property type="entry name" value="Anth_synth/Amidotransfase"/>
</dbReference>
<comment type="subunit">
    <text evidence="12">Composed of two chains; the small (or glutamine) chain promotes the hydrolysis of glutamine to ammonia, which is used by the large (or ammonia) chain to synthesize carbamoyl phosphate. Tetramer of heterodimers (alpha,beta)4.</text>
</comment>
<evidence type="ECO:0000256" key="8">
    <source>
        <dbReference type="ARBA" id="ARBA00022975"/>
    </source>
</evidence>
<dbReference type="EC" id="6.3.5.5" evidence="12"/>
<gene>
    <name evidence="12 14" type="primary">carA</name>
</gene>
<evidence type="ECO:0000256" key="9">
    <source>
        <dbReference type="ARBA" id="ARBA00044031"/>
    </source>
</evidence>
<comment type="function">
    <text evidence="12">Small subunit of the glutamine-dependent carbamoyl phosphate synthetase (CPSase). CPSase catalyzes the formation of carbamoyl phosphate from the ammonia moiety of glutamine, carbonate, and phosphate donated by ATP, constituting the first step of 2 biosynthetic pathways, one leading to arginine and/or urea and the other to pyrimidine nucleotides. The small subunit (glutamine amidotransferase) binds and cleaves glutamine to supply the large subunit with the substrate ammonia.</text>
</comment>
<dbReference type="Pfam" id="PF00117">
    <property type="entry name" value="GATase"/>
    <property type="match status" value="1"/>
</dbReference>
<feature type="region of interest" description="CPSase" evidence="12">
    <location>
        <begin position="1"/>
        <end position="197"/>
    </location>
</feature>
<evidence type="ECO:0000256" key="10">
    <source>
        <dbReference type="ARBA" id="ARBA00048816"/>
    </source>
</evidence>
<comment type="subunit">
    <text evidence="9">Heterodimer composed of 2 chains; the small (or glutamine) chain promotes the hydrolysis of glutamine to ammonia, which is used by the large (or ammonia) chain to synthesize carbamoyl phosphate.</text>
</comment>
<dbReference type="Gene3D" id="3.50.30.20">
    <property type="entry name" value="Carbamoyl-phosphate synthase small subunit, N-terminal domain"/>
    <property type="match status" value="1"/>
</dbReference>
<dbReference type="NCBIfam" id="TIGR01368">
    <property type="entry name" value="CPSaseIIsmall"/>
    <property type="match status" value="1"/>
</dbReference>
<dbReference type="GO" id="GO:0004359">
    <property type="term" value="F:glutaminase activity"/>
    <property type="evidence" value="ECO:0007669"/>
    <property type="project" value="RHEA"/>
</dbReference>
<dbReference type="InterPro" id="IPR035686">
    <property type="entry name" value="CPSase_GATase1"/>
</dbReference>
<proteinExistence type="inferred from homology"/>
<dbReference type="PANTHER" id="PTHR43418">
    <property type="entry name" value="MULTIFUNCTIONAL TRYPTOPHAN BIOSYNTHESIS PROTEIN-RELATED"/>
    <property type="match status" value="1"/>
</dbReference>
<keyword evidence="5 12" id="KW-0547">Nucleotide-binding</keyword>
<dbReference type="GO" id="GO:0006541">
    <property type="term" value="P:glutamine metabolic process"/>
    <property type="evidence" value="ECO:0007669"/>
    <property type="project" value="InterPro"/>
</dbReference>
<evidence type="ECO:0000259" key="13">
    <source>
        <dbReference type="SMART" id="SM01097"/>
    </source>
</evidence>
<comment type="catalytic activity">
    <reaction evidence="11 12">
        <text>L-glutamine + H2O = L-glutamate + NH4(+)</text>
        <dbReference type="Rhea" id="RHEA:15889"/>
        <dbReference type="ChEBI" id="CHEBI:15377"/>
        <dbReference type="ChEBI" id="CHEBI:28938"/>
        <dbReference type="ChEBI" id="CHEBI:29985"/>
        <dbReference type="ChEBI" id="CHEBI:58359"/>
    </reaction>
</comment>
<feature type="binding site" evidence="12">
    <location>
        <position position="318"/>
    </location>
    <ligand>
        <name>L-glutamine</name>
        <dbReference type="ChEBI" id="CHEBI:58359"/>
    </ligand>
</feature>
<dbReference type="GO" id="GO:0005524">
    <property type="term" value="F:ATP binding"/>
    <property type="evidence" value="ECO:0007669"/>
    <property type="project" value="UniProtKB-UniRule"/>
</dbReference>
<dbReference type="PRINTS" id="PR00099">
    <property type="entry name" value="CPSGATASE"/>
</dbReference>
<feature type="active site" evidence="12">
    <location>
        <position position="362"/>
    </location>
</feature>
<keyword evidence="12" id="KW-0055">Arginine biosynthesis</keyword>
<dbReference type="HAMAP" id="MF_01209">
    <property type="entry name" value="CPSase_S_chain"/>
    <property type="match status" value="1"/>
</dbReference>
<dbReference type="PANTHER" id="PTHR43418:SF7">
    <property type="entry name" value="CARBAMOYL-PHOSPHATE SYNTHASE SMALL CHAIN"/>
    <property type="match status" value="1"/>
</dbReference>
<keyword evidence="14" id="KW-0934">Plastid</keyword>
<dbReference type="InterPro" id="IPR036480">
    <property type="entry name" value="CarbP_synth_ssu_N_sf"/>
</dbReference>
<dbReference type="EMBL" id="MK814616">
    <property type="protein sequence ID" value="QCI04938.1"/>
    <property type="molecule type" value="Genomic_DNA"/>
</dbReference>
<comment type="similarity">
    <text evidence="3 12">Belongs to the CarA family.</text>
</comment>
<dbReference type="PRINTS" id="PR00097">
    <property type="entry name" value="ANTSNTHASEII"/>
</dbReference>
<dbReference type="PROSITE" id="PS51273">
    <property type="entry name" value="GATASE_TYPE_1"/>
    <property type="match status" value="1"/>
</dbReference>
<dbReference type="InterPro" id="IPR029062">
    <property type="entry name" value="Class_I_gatase-like"/>
</dbReference>
<feature type="active site" description="Nucleophile" evidence="12">
    <location>
        <position position="275"/>
    </location>
</feature>
<dbReference type="InterPro" id="IPR002474">
    <property type="entry name" value="CarbamoylP_synth_ssu_N"/>
</dbReference>
<dbReference type="InterPro" id="IPR006274">
    <property type="entry name" value="CarbamoylP_synth_ssu"/>
</dbReference>
<comment type="pathway">
    <text evidence="1 12">Pyrimidine metabolism; UMP biosynthesis via de novo pathway; (S)-dihydroorotate from bicarbonate: step 1/3.</text>
</comment>
<dbReference type="GO" id="GO:0004088">
    <property type="term" value="F:carbamoyl-phosphate synthase (glutamine-hydrolyzing) activity"/>
    <property type="evidence" value="ECO:0007669"/>
    <property type="project" value="UniProtKB-UniRule"/>
</dbReference>
<dbReference type="SMART" id="SM01097">
    <property type="entry name" value="CPSase_sm_chain"/>
    <property type="match status" value="1"/>
</dbReference>
<dbReference type="InterPro" id="IPR017926">
    <property type="entry name" value="GATASE"/>
</dbReference>
<feature type="binding site" evidence="12">
    <location>
        <position position="317"/>
    </location>
    <ligand>
        <name>L-glutamine</name>
        <dbReference type="ChEBI" id="CHEBI:58359"/>
    </ligand>
</feature>
<dbReference type="GO" id="GO:0006526">
    <property type="term" value="P:L-arginine biosynthetic process"/>
    <property type="evidence" value="ECO:0007669"/>
    <property type="project" value="UniProtKB-UniRule"/>
</dbReference>
<feature type="binding site" evidence="12">
    <location>
        <position position="276"/>
    </location>
    <ligand>
        <name>L-glutamine</name>
        <dbReference type="ChEBI" id="CHEBI:58359"/>
    </ligand>
</feature>
<feature type="binding site" evidence="12">
    <location>
        <position position="51"/>
    </location>
    <ligand>
        <name>L-glutamine</name>
        <dbReference type="ChEBI" id="CHEBI:58359"/>
    </ligand>
</feature>
<dbReference type="UniPathway" id="UPA00068">
    <property type="reaction ID" value="UER00171"/>
</dbReference>
<feature type="active site" evidence="12">
    <location>
        <position position="360"/>
    </location>
</feature>
<keyword evidence="12" id="KW-0028">Amino-acid biosynthesis</keyword>
<dbReference type="UniPathway" id="UPA00070">
    <property type="reaction ID" value="UER00115"/>
</dbReference>